<evidence type="ECO:0000313" key="3">
    <source>
        <dbReference type="Proteomes" id="UP000004208"/>
    </source>
</evidence>
<proteinExistence type="predicted"/>
<name>D7WEY9_9CORY</name>
<dbReference type="STRING" id="585529.HMPREF0291_11327"/>
<feature type="region of interest" description="Disordered" evidence="1">
    <location>
        <begin position="1"/>
        <end position="33"/>
    </location>
</feature>
<reference evidence="2" key="1">
    <citation type="submission" date="2010-06" db="EMBL/GenBank/DDBJ databases">
        <authorList>
            <person name="Muzny D."/>
            <person name="Qin X."/>
            <person name="Buhay C."/>
            <person name="Dugan-Rocha S."/>
            <person name="Ding Y."/>
            <person name="Chen G."/>
            <person name="Hawes A."/>
            <person name="Holder M."/>
            <person name="Jhangiani S."/>
            <person name="Johnson A."/>
            <person name="Khan Z."/>
            <person name="Li Z."/>
            <person name="Liu W."/>
            <person name="Liu X."/>
            <person name="Perez L."/>
            <person name="Shen H."/>
            <person name="Wang Q."/>
            <person name="Watt J."/>
            <person name="Xi L."/>
            <person name="Xin Y."/>
            <person name="Zhou J."/>
            <person name="Deng J."/>
            <person name="Jiang H."/>
            <person name="Liu Y."/>
            <person name="Qu J."/>
            <person name="Song X.-Z."/>
            <person name="Zhang L."/>
            <person name="Villasana D."/>
            <person name="Johnson A."/>
            <person name="Liu J."/>
            <person name="Liyanage D."/>
            <person name="Lorensuhewa L."/>
            <person name="Robinson T."/>
            <person name="Song A."/>
            <person name="Song B.-B."/>
            <person name="Dinh H."/>
            <person name="Thornton R."/>
            <person name="Coyle M."/>
            <person name="Francisco L."/>
            <person name="Jackson L."/>
            <person name="Javaid M."/>
            <person name="Korchina V."/>
            <person name="Kovar C."/>
            <person name="Mata R."/>
            <person name="Mathew T."/>
            <person name="Ngo R."/>
            <person name="Nguyen L."/>
            <person name="Nguyen N."/>
            <person name="Okwuonu G."/>
            <person name="Ongeri F."/>
            <person name="Pham C."/>
            <person name="Simmons D."/>
            <person name="Wilczek-Boney K."/>
            <person name="Hale W."/>
            <person name="Jakkamsetti A."/>
            <person name="Pham P."/>
            <person name="Ruth R."/>
            <person name="San Lucas F."/>
            <person name="Warren J."/>
            <person name="Zhang J."/>
            <person name="Zhao Z."/>
            <person name="Zhou C."/>
            <person name="Zhu D."/>
            <person name="Lee S."/>
            <person name="Bess C."/>
            <person name="Blankenburg K."/>
            <person name="Forbes L."/>
            <person name="Fu Q."/>
            <person name="Gubbala S."/>
            <person name="Hirani K."/>
            <person name="Jayaseelan J.C."/>
            <person name="Lara F."/>
            <person name="Munidasa M."/>
            <person name="Palculict T."/>
            <person name="Patil S."/>
            <person name="Pu L.-L."/>
            <person name="Saada N."/>
            <person name="Tang L."/>
            <person name="Weissenberger G."/>
            <person name="Zhu Y."/>
            <person name="Hemphill L."/>
            <person name="Shang Y."/>
            <person name="Youmans B."/>
            <person name="Ayvaz T."/>
            <person name="Ross M."/>
            <person name="Santibanez J."/>
            <person name="Aqrawi P."/>
            <person name="Gross S."/>
            <person name="Joshi V."/>
            <person name="Fowler G."/>
            <person name="Nazareth L."/>
            <person name="Reid J."/>
            <person name="Worley K."/>
            <person name="Petrosino J."/>
            <person name="Highlander S."/>
            <person name="Gibbs R."/>
        </authorList>
    </citation>
    <scope>NUCLEOTIDE SEQUENCE [LARGE SCALE GENOMIC DNA]</scope>
    <source>
        <strain evidence="2">ATCC 33030</strain>
    </source>
</reference>
<sequence length="78" mass="8798">MRKRFKPLSRTQTKQPASAAMITSREENGGNPWIPGEVTGRCHGQAMRLAEAEILEEWYNEPIRALIDSKVEAGEDGW</sequence>
<dbReference type="AlphaFoldDB" id="D7WEY9"/>
<dbReference type="EMBL" id="ACLJ02000003">
    <property type="protein sequence ID" value="EFK53670.1"/>
    <property type="molecule type" value="Genomic_DNA"/>
</dbReference>
<evidence type="ECO:0000256" key="1">
    <source>
        <dbReference type="SAM" id="MobiDB-lite"/>
    </source>
</evidence>
<comment type="caution">
    <text evidence="2">The sequence shown here is derived from an EMBL/GenBank/DDBJ whole genome shotgun (WGS) entry which is preliminary data.</text>
</comment>
<dbReference type="eggNOG" id="ENOG5031MV7">
    <property type="taxonomic scope" value="Bacteria"/>
</dbReference>
<organism evidence="2 3">
    <name type="scientific">Corynebacterium genitalium ATCC 33030</name>
    <dbReference type="NCBI Taxonomy" id="585529"/>
    <lineage>
        <taxon>Bacteria</taxon>
        <taxon>Bacillati</taxon>
        <taxon>Actinomycetota</taxon>
        <taxon>Actinomycetes</taxon>
        <taxon>Mycobacteriales</taxon>
        <taxon>Corynebacteriaceae</taxon>
        <taxon>Corynebacterium</taxon>
    </lineage>
</organism>
<accession>D7WEY9</accession>
<keyword evidence="3" id="KW-1185">Reference proteome</keyword>
<dbReference type="Proteomes" id="UP000004208">
    <property type="component" value="Unassembled WGS sequence"/>
</dbReference>
<gene>
    <name evidence="2" type="ORF">HMPREF0291_11327</name>
</gene>
<dbReference type="HOGENOM" id="CLU_2615996_0_0_11"/>
<protein>
    <submittedName>
        <fullName evidence="2">Uncharacterized protein</fullName>
    </submittedName>
</protein>
<evidence type="ECO:0000313" key="2">
    <source>
        <dbReference type="EMBL" id="EFK53670.1"/>
    </source>
</evidence>